<name>A0A9X2XPK6_9BACT</name>
<protein>
    <submittedName>
        <fullName evidence="3">DUF6089 family protein</fullName>
    </submittedName>
</protein>
<dbReference type="Pfam" id="PF19573">
    <property type="entry name" value="DUF6089"/>
    <property type="match status" value="1"/>
</dbReference>
<dbReference type="RefSeq" id="WP_279299014.1">
    <property type="nucleotide sequence ID" value="NZ_JAOTIF010000021.1"/>
</dbReference>
<organism evidence="3 4">
    <name type="scientific">Paraflavisolibacter caeni</name>
    <dbReference type="NCBI Taxonomy" id="2982496"/>
    <lineage>
        <taxon>Bacteria</taxon>
        <taxon>Pseudomonadati</taxon>
        <taxon>Bacteroidota</taxon>
        <taxon>Chitinophagia</taxon>
        <taxon>Chitinophagales</taxon>
        <taxon>Chitinophagaceae</taxon>
        <taxon>Paraflavisolibacter</taxon>
    </lineage>
</organism>
<dbReference type="Proteomes" id="UP001155483">
    <property type="component" value="Unassembled WGS sequence"/>
</dbReference>
<sequence length="281" mass="31528">MRKLFFLSVLICSSFLSFSQWQAGLFGGISTYRGDINGKSIFQKQLIKPAIGAIVRYEWSDLVHFRAGLTYAKVAGNDQYNEKEYLRIRNLNFESSLFELSLLGEIHTFDLNVKRWSPYAFGGIAIYHFNPYTKDTAGQKVYLRPLSTEGQGLPGYGKRYSLTQFALPFGAGIKFKLTDRLLLGAEMGFRKLFTDYLDDVSSNYADAADLLASRGQQAVDLAYRSDELPGGNPNYPEKGAQRGGSLQKDWYYFTGLHLSYRLGSGFSSGGRSRLDCPKVPL</sequence>
<dbReference type="Gene3D" id="2.40.160.20">
    <property type="match status" value="1"/>
</dbReference>
<reference evidence="3" key="1">
    <citation type="submission" date="2022-09" db="EMBL/GenBank/DDBJ databases">
        <authorList>
            <person name="Yuan C."/>
            <person name="Ke Z."/>
        </authorList>
    </citation>
    <scope>NUCLEOTIDE SEQUENCE</scope>
    <source>
        <strain evidence="3">LB-8</strain>
    </source>
</reference>
<evidence type="ECO:0000313" key="4">
    <source>
        <dbReference type="Proteomes" id="UP001155483"/>
    </source>
</evidence>
<feature type="chain" id="PRO_5040996547" evidence="1">
    <location>
        <begin position="23"/>
        <end position="281"/>
    </location>
</feature>
<dbReference type="InterPro" id="IPR045743">
    <property type="entry name" value="DUF6089"/>
</dbReference>
<dbReference type="AlphaFoldDB" id="A0A9X2XPK6"/>
<reference evidence="3" key="2">
    <citation type="submission" date="2023-04" db="EMBL/GenBank/DDBJ databases">
        <title>Paracnuella aquatica gen. nov., sp. nov., a member of the family Chitinophagaceae isolated from a hot spring.</title>
        <authorList>
            <person name="Wang C."/>
        </authorList>
    </citation>
    <scope>NUCLEOTIDE SEQUENCE</scope>
    <source>
        <strain evidence="3">LB-8</strain>
    </source>
</reference>
<dbReference type="EMBL" id="JAOTIF010000021">
    <property type="protein sequence ID" value="MCU7551578.1"/>
    <property type="molecule type" value="Genomic_DNA"/>
</dbReference>
<gene>
    <name evidence="3" type="ORF">OCK74_20825</name>
</gene>
<evidence type="ECO:0000259" key="2">
    <source>
        <dbReference type="Pfam" id="PF19573"/>
    </source>
</evidence>
<dbReference type="SUPFAM" id="SSF56925">
    <property type="entry name" value="OMPA-like"/>
    <property type="match status" value="1"/>
</dbReference>
<proteinExistence type="predicted"/>
<evidence type="ECO:0000313" key="3">
    <source>
        <dbReference type="EMBL" id="MCU7551578.1"/>
    </source>
</evidence>
<evidence type="ECO:0000256" key="1">
    <source>
        <dbReference type="SAM" id="SignalP"/>
    </source>
</evidence>
<dbReference type="InterPro" id="IPR011250">
    <property type="entry name" value="OMP/PagP_B-barrel"/>
</dbReference>
<comment type="caution">
    <text evidence="3">The sequence shown here is derived from an EMBL/GenBank/DDBJ whole genome shotgun (WGS) entry which is preliminary data.</text>
</comment>
<feature type="domain" description="DUF6089" evidence="2">
    <location>
        <begin position="3"/>
        <end position="201"/>
    </location>
</feature>
<accession>A0A9X2XPK6</accession>
<keyword evidence="1" id="KW-0732">Signal</keyword>
<keyword evidence="4" id="KW-1185">Reference proteome</keyword>
<feature type="signal peptide" evidence="1">
    <location>
        <begin position="1"/>
        <end position="22"/>
    </location>
</feature>